<proteinExistence type="predicted"/>
<dbReference type="RefSeq" id="WP_102525150.1">
    <property type="nucleotide sequence ID" value="NZ_LT960612.1"/>
</dbReference>
<dbReference type="Pfam" id="PF11761">
    <property type="entry name" value="CbiG_mid"/>
    <property type="match status" value="1"/>
</dbReference>
<dbReference type="CDD" id="cd02980">
    <property type="entry name" value="TRX_Fd_family"/>
    <property type="match status" value="1"/>
</dbReference>
<name>A0A2N8ZMB3_9VIBR</name>
<dbReference type="GO" id="GO:0009236">
    <property type="term" value="P:cobalamin biosynthetic process"/>
    <property type="evidence" value="ECO:0007669"/>
    <property type="project" value="InterPro"/>
</dbReference>
<evidence type="ECO:0000313" key="4">
    <source>
        <dbReference type="EMBL" id="SON53063.1"/>
    </source>
</evidence>
<dbReference type="Pfam" id="PF01890">
    <property type="entry name" value="CbiG_C"/>
    <property type="match status" value="1"/>
</dbReference>
<protein>
    <submittedName>
        <fullName evidence="4">Putative Cobalamin biosynthesis protein CbiG</fullName>
    </submittedName>
</protein>
<dbReference type="SUPFAM" id="SSF159664">
    <property type="entry name" value="CobE/GbiG C-terminal domain-like"/>
    <property type="match status" value="1"/>
</dbReference>
<evidence type="ECO:0000259" key="2">
    <source>
        <dbReference type="Pfam" id="PF11760"/>
    </source>
</evidence>
<dbReference type="InterPro" id="IPR021744">
    <property type="entry name" value="CbiG_N"/>
</dbReference>
<dbReference type="Pfam" id="PF01257">
    <property type="entry name" value="2Fe-2S_thioredx"/>
    <property type="match status" value="1"/>
</dbReference>
<evidence type="ECO:0000259" key="1">
    <source>
        <dbReference type="Pfam" id="PF01890"/>
    </source>
</evidence>
<dbReference type="InterPro" id="IPR036249">
    <property type="entry name" value="Thioredoxin-like_sf"/>
</dbReference>
<dbReference type="InterPro" id="IPR002750">
    <property type="entry name" value="CobE/GbiG_C"/>
</dbReference>
<dbReference type="InterPro" id="IPR036518">
    <property type="entry name" value="CobE/GbiG_C_sf"/>
</dbReference>
<dbReference type="AlphaFoldDB" id="A0A2N8ZMB3"/>
<feature type="domain" description="Cobalamin synthesis G N-terminal" evidence="2">
    <location>
        <begin position="52"/>
        <end position="131"/>
    </location>
</feature>
<feature type="domain" description="Cobalamin biosynthesis central region" evidence="3">
    <location>
        <begin position="137"/>
        <end position="245"/>
    </location>
</feature>
<gene>
    <name evidence="4" type="ORF">VTAP4600_B1452</name>
</gene>
<dbReference type="Proteomes" id="UP000235828">
    <property type="component" value="Chromosome B"/>
</dbReference>
<reference evidence="4 5" key="1">
    <citation type="submission" date="2017-10" db="EMBL/GenBank/DDBJ databases">
        <authorList>
            <person name="Banno H."/>
            <person name="Chua N.-H."/>
        </authorList>
    </citation>
    <scope>NUCLEOTIDE SEQUENCE [LARGE SCALE GENOMIC DNA]</scope>
    <source>
        <strain evidence="4">Vibrio tapetis CECT4600</strain>
    </source>
</reference>
<evidence type="ECO:0000313" key="5">
    <source>
        <dbReference type="Proteomes" id="UP000235828"/>
    </source>
</evidence>
<feature type="domain" description="CobE/GbiG C-terminal" evidence="1">
    <location>
        <begin position="248"/>
        <end position="368"/>
    </location>
</feature>
<organism evidence="4 5">
    <name type="scientific">Vibrio tapetis subsp. tapetis</name>
    <dbReference type="NCBI Taxonomy" id="1671868"/>
    <lineage>
        <taxon>Bacteria</taxon>
        <taxon>Pseudomonadati</taxon>
        <taxon>Pseudomonadota</taxon>
        <taxon>Gammaproteobacteria</taxon>
        <taxon>Vibrionales</taxon>
        <taxon>Vibrionaceae</taxon>
        <taxon>Vibrio</taxon>
    </lineage>
</organism>
<dbReference type="Gene3D" id="3.40.50.11220">
    <property type="match status" value="1"/>
</dbReference>
<evidence type="ECO:0000259" key="3">
    <source>
        <dbReference type="Pfam" id="PF11761"/>
    </source>
</evidence>
<dbReference type="SUPFAM" id="SSF159672">
    <property type="entry name" value="CbiG N-terminal domain-like"/>
    <property type="match status" value="1"/>
</dbReference>
<dbReference type="InterPro" id="IPR021745">
    <property type="entry name" value="CbiG_mid"/>
</dbReference>
<dbReference type="Gene3D" id="3.40.30.10">
    <property type="entry name" value="Glutaredoxin"/>
    <property type="match status" value="1"/>
</dbReference>
<dbReference type="SUPFAM" id="SSF52833">
    <property type="entry name" value="Thioredoxin-like"/>
    <property type="match status" value="1"/>
</dbReference>
<dbReference type="InterPro" id="IPR038029">
    <property type="entry name" value="GbiG_N_sf"/>
</dbReference>
<dbReference type="OrthoDB" id="9781023at2"/>
<dbReference type="Gene3D" id="3.30.420.180">
    <property type="entry name" value="CobE/GbiG C-terminal domain"/>
    <property type="match status" value="1"/>
</dbReference>
<dbReference type="KEGG" id="vta:B1452"/>
<dbReference type="PANTHER" id="PTHR37477">
    <property type="entry name" value="COBALT-PRECORRIN-5A HYDROLASE"/>
    <property type="match status" value="1"/>
</dbReference>
<dbReference type="Pfam" id="PF11760">
    <property type="entry name" value="CbiG_N"/>
    <property type="match status" value="1"/>
</dbReference>
<dbReference type="PANTHER" id="PTHR37477:SF1">
    <property type="entry name" value="COBALT-PRECORRIN-5A HYDROLASE"/>
    <property type="match status" value="1"/>
</dbReference>
<keyword evidence="5" id="KW-1185">Reference proteome</keyword>
<accession>A0A2N8ZMB3</accession>
<dbReference type="InterPro" id="IPR052553">
    <property type="entry name" value="CbiG_hydrolase"/>
</dbReference>
<dbReference type="EMBL" id="LT960612">
    <property type="protein sequence ID" value="SON53063.1"/>
    <property type="molecule type" value="Genomic_DNA"/>
</dbReference>
<sequence length="544" mass="60347">MKIAIYAITLNGAKQAKRLASTLPFADVFVAPIGQEAYEEAQTLTLPLSSFLAPKFNQYDHHICFFAAGIVSRMIAPLLQDKRTDPGVLCIDDHGHFVIPMLSGHRGGANSLACQVAKTLAATPVVTTASDVAGTLSVDMLGASFGWKLDPRCESAITSVSAAVVNEQNVLVVQQAGEQTWWPHKRSMASNVQCHPDLSSNHLPEHRSQLESLEPNKWDGLVLISDQLEPKGAQQWEDKTVLWRPKSLVLGIGCDRNTPAHVIETGIRLFLNEHNLAHQSLSALASIALKADEVGILEYSQASQIPFVTYPAQELADIEGIENPSEYVKKVTGVASVAEAASLKRSSTNKLVVGKWKYKQDGFNITLACTRIQYDEPLARKKWKNWLDEVVKINAHGNEVVEGFECKPKHVDLNRPMLYHRHHLLVCEGGRCAKQGSRNLAHDLRQILKTMGLDKGDKRIKISRTHCAGACRNRAAMVVYERLTQHETPINNGVWLKAIDEFTLEQWQALFDALHTRTPLQNILSEQFFAPIEGAKECLEELKD</sequence>